<evidence type="ECO:0000256" key="6">
    <source>
        <dbReference type="PROSITE-ProRule" id="PRU00278"/>
    </source>
</evidence>
<dbReference type="RefSeq" id="WP_201673322.1">
    <property type="nucleotide sequence ID" value="NZ_JAEQNE010000001.1"/>
</dbReference>
<proteinExistence type="inferred from homology"/>
<dbReference type="Gene3D" id="1.10.4030.10">
    <property type="entry name" value="Porin chaperone SurA, peptide-binding domain"/>
    <property type="match status" value="1"/>
</dbReference>
<dbReference type="InterPro" id="IPR046357">
    <property type="entry name" value="PPIase_dom_sf"/>
</dbReference>
<comment type="catalytic activity">
    <reaction evidence="1">
        <text>[protein]-peptidylproline (omega=180) = [protein]-peptidylproline (omega=0)</text>
        <dbReference type="Rhea" id="RHEA:16237"/>
        <dbReference type="Rhea" id="RHEA-COMP:10747"/>
        <dbReference type="Rhea" id="RHEA-COMP:10748"/>
        <dbReference type="ChEBI" id="CHEBI:83833"/>
        <dbReference type="ChEBI" id="CHEBI:83834"/>
        <dbReference type="EC" id="5.2.1.8"/>
    </reaction>
</comment>
<evidence type="ECO:0000313" key="9">
    <source>
        <dbReference type="EMBL" id="MBL0390740.1"/>
    </source>
</evidence>
<dbReference type="PANTHER" id="PTHR47245:SF2">
    <property type="entry name" value="PEPTIDYL-PROLYL CIS-TRANS ISOMERASE HP_0175-RELATED"/>
    <property type="match status" value="1"/>
</dbReference>
<gene>
    <name evidence="9" type="ORF">JJ685_06235</name>
</gene>
<dbReference type="InterPro" id="IPR023058">
    <property type="entry name" value="PPIase_PpiC_CS"/>
</dbReference>
<feature type="signal peptide" evidence="7">
    <location>
        <begin position="1"/>
        <end position="29"/>
    </location>
</feature>
<feature type="chain" id="PRO_5037257907" description="peptidylprolyl isomerase" evidence="7">
    <location>
        <begin position="30"/>
        <end position="353"/>
    </location>
</feature>
<dbReference type="PROSITE" id="PS01096">
    <property type="entry name" value="PPIC_PPIASE_1"/>
    <property type="match status" value="1"/>
</dbReference>
<dbReference type="Proteomes" id="UP000599109">
    <property type="component" value="Unassembled WGS sequence"/>
</dbReference>
<sequence>MNHQSPTLRSGRALAAACVTLAAFHFAAAAPAPVAAQPAPHGTQAAASAVFTKVGDTVISQQEYDAAFAQAARGKFYHGKPPEGEVARLQREVAQNLVDAILLAREAERRKIKPDAAAVQQTIAGYDERYRDSPQWKTNRPQVLPGLTSKLERDNVMEQLTQQVKTVAPPSAEQLERYYREHADKFTSPEQVRIRLILLKVDPSSPQAKWDGAKQEGAAILKRLRGGASFEEAAKLHSGDASAPRGGEMGFIHRGMLPEPAQLALDAMKPGDISEPVVLLEGVALLQLEERKSPMLNPLDAVRERARDLYMRDQGEAAWTELLASLRRATPVQFDESRFLPLAASAEQAAPAR</sequence>
<keyword evidence="4 6" id="KW-0697">Rotamase</keyword>
<evidence type="ECO:0000256" key="7">
    <source>
        <dbReference type="SAM" id="SignalP"/>
    </source>
</evidence>
<dbReference type="EMBL" id="JAEQNE010000001">
    <property type="protein sequence ID" value="MBL0390740.1"/>
    <property type="molecule type" value="Genomic_DNA"/>
</dbReference>
<dbReference type="AlphaFoldDB" id="A0A936YWE4"/>
<comment type="similarity">
    <text evidence="2">Belongs to the PpiC/parvulin rotamase family.</text>
</comment>
<evidence type="ECO:0000256" key="5">
    <source>
        <dbReference type="ARBA" id="ARBA00023235"/>
    </source>
</evidence>
<dbReference type="InterPro" id="IPR050245">
    <property type="entry name" value="PrsA_foldase"/>
</dbReference>
<dbReference type="EC" id="5.2.1.8" evidence="3"/>
<keyword evidence="7" id="KW-0732">Signal</keyword>
<organism evidence="9 10">
    <name type="scientific">Ramlibacter monticola</name>
    <dbReference type="NCBI Taxonomy" id="1926872"/>
    <lineage>
        <taxon>Bacteria</taxon>
        <taxon>Pseudomonadati</taxon>
        <taxon>Pseudomonadota</taxon>
        <taxon>Betaproteobacteria</taxon>
        <taxon>Burkholderiales</taxon>
        <taxon>Comamonadaceae</taxon>
        <taxon>Ramlibacter</taxon>
    </lineage>
</organism>
<evidence type="ECO:0000256" key="4">
    <source>
        <dbReference type="ARBA" id="ARBA00023110"/>
    </source>
</evidence>
<accession>A0A936YWE4</accession>
<evidence type="ECO:0000256" key="1">
    <source>
        <dbReference type="ARBA" id="ARBA00000971"/>
    </source>
</evidence>
<evidence type="ECO:0000259" key="8">
    <source>
        <dbReference type="PROSITE" id="PS50198"/>
    </source>
</evidence>
<name>A0A936YWE4_9BURK</name>
<comment type="caution">
    <text evidence="9">The sequence shown here is derived from an EMBL/GenBank/DDBJ whole genome shotgun (WGS) entry which is preliminary data.</text>
</comment>
<dbReference type="SUPFAM" id="SSF109998">
    <property type="entry name" value="Triger factor/SurA peptide-binding domain-like"/>
    <property type="match status" value="1"/>
</dbReference>
<dbReference type="PANTHER" id="PTHR47245">
    <property type="entry name" value="PEPTIDYLPROLYL ISOMERASE"/>
    <property type="match status" value="1"/>
</dbReference>
<dbReference type="Pfam" id="PF00639">
    <property type="entry name" value="Rotamase"/>
    <property type="match status" value="1"/>
</dbReference>
<dbReference type="InterPro" id="IPR027304">
    <property type="entry name" value="Trigger_fact/SurA_dom_sf"/>
</dbReference>
<keyword evidence="10" id="KW-1185">Reference proteome</keyword>
<protein>
    <recommendedName>
        <fullName evidence="3">peptidylprolyl isomerase</fullName>
        <ecNumber evidence="3">5.2.1.8</ecNumber>
    </recommendedName>
</protein>
<evidence type="ECO:0000313" key="10">
    <source>
        <dbReference type="Proteomes" id="UP000599109"/>
    </source>
</evidence>
<dbReference type="Gene3D" id="3.10.50.40">
    <property type="match status" value="1"/>
</dbReference>
<dbReference type="GO" id="GO:0003755">
    <property type="term" value="F:peptidyl-prolyl cis-trans isomerase activity"/>
    <property type="evidence" value="ECO:0007669"/>
    <property type="project" value="UniProtKB-KW"/>
</dbReference>
<dbReference type="PROSITE" id="PS50198">
    <property type="entry name" value="PPIC_PPIASE_2"/>
    <property type="match status" value="1"/>
</dbReference>
<evidence type="ECO:0000256" key="3">
    <source>
        <dbReference type="ARBA" id="ARBA00013194"/>
    </source>
</evidence>
<dbReference type="SUPFAM" id="SSF54534">
    <property type="entry name" value="FKBP-like"/>
    <property type="match status" value="1"/>
</dbReference>
<reference evidence="9 10" key="1">
    <citation type="journal article" date="2017" name="Int. J. Syst. Evol. Microbiol.">
        <title>Ramlibacter monticola sp. nov., isolated from forest soil.</title>
        <authorList>
            <person name="Chaudhary D.K."/>
            <person name="Kim J."/>
        </authorList>
    </citation>
    <scope>NUCLEOTIDE SEQUENCE [LARGE SCALE GENOMIC DNA]</scope>
    <source>
        <strain evidence="9 10">KACC 19175</strain>
    </source>
</reference>
<dbReference type="Pfam" id="PF13623">
    <property type="entry name" value="SurA_N_2"/>
    <property type="match status" value="1"/>
</dbReference>
<keyword evidence="5 6" id="KW-0413">Isomerase</keyword>
<evidence type="ECO:0000256" key="2">
    <source>
        <dbReference type="ARBA" id="ARBA00007656"/>
    </source>
</evidence>
<dbReference type="InterPro" id="IPR000297">
    <property type="entry name" value="PPIase_PpiC"/>
</dbReference>
<feature type="domain" description="PpiC" evidence="8">
    <location>
        <begin position="189"/>
        <end position="290"/>
    </location>
</feature>